<proteinExistence type="predicted"/>
<sequence length="126" mass="14786">MGKDFLKESNPLLHFRPERVPFFLRELGRFPFREKIKTMFNLGSRLVVPLESDTRSKRENRLKTSHDPKKRKTLSILRIAFAISLLLLTNCARTEFKILSVKLERKEANSVVRPKVGAKEFFSSYF</sequence>
<accession>A0A396Z5F2</accession>
<dbReference type="Proteomes" id="UP000265798">
    <property type="component" value="Unassembled WGS sequence"/>
</dbReference>
<protein>
    <submittedName>
        <fullName evidence="1">Uncharacterized protein</fullName>
    </submittedName>
</protein>
<evidence type="ECO:0000313" key="2">
    <source>
        <dbReference type="Proteomes" id="UP000265798"/>
    </source>
</evidence>
<dbReference type="EMBL" id="QHCT01000003">
    <property type="protein sequence ID" value="RHX89965.1"/>
    <property type="molecule type" value="Genomic_DNA"/>
</dbReference>
<dbReference type="AlphaFoldDB" id="A0A396Z5F2"/>
<name>A0A396Z5F2_9LEPT</name>
<gene>
    <name evidence="1" type="ORF">DLM75_13555</name>
</gene>
<organism evidence="1 2">
    <name type="scientific">Leptospira stimsonii</name>
    <dbReference type="NCBI Taxonomy" id="2202203"/>
    <lineage>
        <taxon>Bacteria</taxon>
        <taxon>Pseudomonadati</taxon>
        <taxon>Spirochaetota</taxon>
        <taxon>Spirochaetia</taxon>
        <taxon>Leptospirales</taxon>
        <taxon>Leptospiraceae</taxon>
        <taxon>Leptospira</taxon>
    </lineage>
</organism>
<comment type="caution">
    <text evidence="1">The sequence shown here is derived from an EMBL/GenBank/DDBJ whole genome shotgun (WGS) entry which is preliminary data.</text>
</comment>
<reference evidence="2" key="1">
    <citation type="submission" date="2018-05" db="EMBL/GenBank/DDBJ databases">
        <title>Leptospira yasudae sp. nov. and Leptospira stimsonii sp. nov., two pathogenic species of the genus Leptospira isolated from environmental sources.</title>
        <authorList>
            <person name="Casanovas-Massana A."/>
            <person name="Hamond C."/>
            <person name="Santos L.A."/>
            <person name="Hacker K.P."/>
            <person name="Balassiano I."/>
            <person name="Medeiros M.A."/>
            <person name="Reis M.G."/>
            <person name="Ko A.I."/>
            <person name="Wunder E.A."/>
        </authorList>
    </citation>
    <scope>NUCLEOTIDE SEQUENCE [LARGE SCALE GENOMIC DNA]</scope>
    <source>
        <strain evidence="2">Yale</strain>
    </source>
</reference>
<evidence type="ECO:0000313" key="1">
    <source>
        <dbReference type="EMBL" id="RHX89965.1"/>
    </source>
</evidence>